<feature type="transmembrane region" description="Helical" evidence="1">
    <location>
        <begin position="236"/>
        <end position="254"/>
    </location>
</feature>
<feature type="transmembrane region" description="Helical" evidence="1">
    <location>
        <begin position="185"/>
        <end position="202"/>
    </location>
</feature>
<keyword evidence="1" id="KW-0812">Transmembrane</keyword>
<organism evidence="2 3">
    <name type="scientific">Haloferax larsenii</name>
    <dbReference type="NCBI Taxonomy" id="302484"/>
    <lineage>
        <taxon>Archaea</taxon>
        <taxon>Methanobacteriati</taxon>
        <taxon>Methanobacteriota</taxon>
        <taxon>Stenosarchaea group</taxon>
        <taxon>Halobacteria</taxon>
        <taxon>Halobacteriales</taxon>
        <taxon>Haloferacaceae</taxon>
        <taxon>Haloferax</taxon>
    </lineage>
</organism>
<proteinExistence type="predicted"/>
<evidence type="ECO:0008006" key="4">
    <source>
        <dbReference type="Google" id="ProtNLM"/>
    </source>
</evidence>
<feature type="transmembrane region" description="Helical" evidence="1">
    <location>
        <begin position="83"/>
        <end position="101"/>
    </location>
</feature>
<keyword evidence="1" id="KW-0472">Membrane</keyword>
<protein>
    <recommendedName>
        <fullName evidence="4">Dolichyl-phosphate-mannose-protein mannosyltransferase</fullName>
    </recommendedName>
</protein>
<dbReference type="Proteomes" id="UP000183894">
    <property type="component" value="Unassembled WGS sequence"/>
</dbReference>
<feature type="transmembrane region" description="Helical" evidence="1">
    <location>
        <begin position="312"/>
        <end position="338"/>
    </location>
</feature>
<sequence>MLSVSSLFLLLIYIGEYELAFQGLVVMGLPALLGIHISDTTEADIKFFSLSRYHVNIKIYLIIYLLLVTLLAVSVVASQGQPLAYFVLVTLIVLVMFVQVLHGIPSKYIITQVISTFLIQVYSITMKYPLYYGSTDLFYHQSLTTYIDIQGHIPRGETYSSYINFPLFHIHVSEISTILATGNQLVISFVLPIIFCSTFVFIHRLTKIIGFSRSNRDMGIIVLSIMPIYLHYGRYVVTRVLSFVGFIAVLYILYKYKTEKNNRLILVGLLFVLYTITVHQVSIFQFTVILLLLTIAMLVVGDQPRPVLKTTAFILALVVGYWSFVATEIVESVGIIIYNSLNSTTNATTAGVIGKTRSNTMYEEVRNLFYIFTTIFLTVFGSFRYKNSDKKEIATIGVLALLVMPILIPNPVVSSLPSALNIRRMRLFIAPFVGIPIAYGLLFFAERYIRKPKIDIGTVVTALLLFLIVFSFTTSPVISHDTVLNSEPRDYFTSSEISSMDYVKEFVPDQKRLQTSSHQLRYFTKYHQRLELALPNDYDDDYPDYTSVSSIPEIGDGGSYFLFRKDQFRHSSLMLDISPIVFISGEHNSEEISKSRLKNNQIYTSGSAQVWRGTENETSDT</sequence>
<feature type="transmembrane region" description="Helical" evidence="1">
    <location>
        <begin position="59"/>
        <end position="77"/>
    </location>
</feature>
<name>A0A1H7V0V6_HALLR</name>
<feature type="transmembrane region" description="Helical" evidence="1">
    <location>
        <begin position="368"/>
        <end position="386"/>
    </location>
</feature>
<feature type="transmembrane region" description="Helical" evidence="1">
    <location>
        <begin position="425"/>
        <end position="444"/>
    </location>
</feature>
<gene>
    <name evidence="2" type="ORF">SAMN04488691_11547</name>
</gene>
<feature type="transmembrane region" description="Helical" evidence="1">
    <location>
        <begin position="456"/>
        <end position="478"/>
    </location>
</feature>
<reference evidence="2 3" key="1">
    <citation type="submission" date="2016-10" db="EMBL/GenBank/DDBJ databases">
        <authorList>
            <person name="de Groot N.N."/>
        </authorList>
    </citation>
    <scope>NUCLEOTIDE SEQUENCE [LARGE SCALE GENOMIC DNA]</scope>
    <source>
        <strain evidence="2 3">CDM_5</strain>
    </source>
</reference>
<keyword evidence="1" id="KW-1133">Transmembrane helix</keyword>
<feature type="transmembrane region" description="Helical" evidence="1">
    <location>
        <begin position="108"/>
        <end position="125"/>
    </location>
</feature>
<evidence type="ECO:0000313" key="3">
    <source>
        <dbReference type="Proteomes" id="UP000183894"/>
    </source>
</evidence>
<feature type="transmembrane region" description="Helical" evidence="1">
    <location>
        <begin position="393"/>
        <end position="413"/>
    </location>
</feature>
<evidence type="ECO:0000313" key="2">
    <source>
        <dbReference type="EMBL" id="SEM02475.1"/>
    </source>
</evidence>
<dbReference type="EMBL" id="FOAD01000015">
    <property type="protein sequence ID" value="SEM02475.1"/>
    <property type="molecule type" value="Genomic_DNA"/>
</dbReference>
<dbReference type="AlphaFoldDB" id="A0A1H7V0V6"/>
<feature type="transmembrane region" description="Helical" evidence="1">
    <location>
        <begin position="261"/>
        <end position="277"/>
    </location>
</feature>
<evidence type="ECO:0000256" key="1">
    <source>
        <dbReference type="SAM" id="Phobius"/>
    </source>
</evidence>
<feature type="transmembrane region" description="Helical" evidence="1">
    <location>
        <begin position="283"/>
        <end position="300"/>
    </location>
</feature>
<accession>A0A1H7V0V6</accession>